<gene>
    <name evidence="3" type="ordered locus">Oweho_2379</name>
</gene>
<feature type="signal peptide" evidence="1">
    <location>
        <begin position="1"/>
        <end position="19"/>
    </location>
</feature>
<keyword evidence="1" id="KW-0732">Signal</keyword>
<feature type="chain" id="PRO_5003515501" description="YaiO beta-barrel domain-containing protein" evidence="1">
    <location>
        <begin position="20"/>
        <end position="295"/>
    </location>
</feature>
<dbReference type="SUPFAM" id="SSF56925">
    <property type="entry name" value="OMPA-like"/>
    <property type="match status" value="1"/>
</dbReference>
<dbReference type="InterPro" id="IPR011250">
    <property type="entry name" value="OMP/PagP_B-barrel"/>
</dbReference>
<evidence type="ECO:0000313" key="3">
    <source>
        <dbReference type="EMBL" id="AEV33350.1"/>
    </source>
</evidence>
<evidence type="ECO:0000259" key="2">
    <source>
        <dbReference type="Pfam" id="PF19413"/>
    </source>
</evidence>
<accession>G8R6D0</accession>
<dbReference type="EMBL" id="CP003156">
    <property type="protein sequence ID" value="AEV33350.1"/>
    <property type="molecule type" value="Genomic_DNA"/>
</dbReference>
<dbReference type="KEGG" id="oho:Oweho_2379"/>
<feature type="domain" description="YaiO beta-barrel" evidence="2">
    <location>
        <begin position="69"/>
        <end position="235"/>
    </location>
</feature>
<organism evidence="3 4">
    <name type="scientific">Owenweeksia hongkongensis (strain DSM 17368 / CIP 108786 / JCM 12287 / NRRL B-23963 / UST20020801)</name>
    <dbReference type="NCBI Taxonomy" id="926562"/>
    <lineage>
        <taxon>Bacteria</taxon>
        <taxon>Pseudomonadati</taxon>
        <taxon>Bacteroidota</taxon>
        <taxon>Flavobacteriia</taxon>
        <taxon>Flavobacteriales</taxon>
        <taxon>Owenweeksiaceae</taxon>
        <taxon>Owenweeksia</taxon>
    </lineage>
</organism>
<dbReference type="Proteomes" id="UP000005631">
    <property type="component" value="Chromosome"/>
</dbReference>
<keyword evidence="4" id="KW-1185">Reference proteome</keyword>
<dbReference type="STRING" id="926562.Oweho_2379"/>
<evidence type="ECO:0000313" key="4">
    <source>
        <dbReference type="Proteomes" id="UP000005631"/>
    </source>
</evidence>
<name>G8R6D0_OWEHD</name>
<dbReference type="Pfam" id="PF19413">
    <property type="entry name" value="YaiO"/>
    <property type="match status" value="1"/>
</dbReference>
<dbReference type="NCBIfam" id="TIGR04390">
    <property type="entry name" value="OMP_YaiO_dom"/>
    <property type="match status" value="1"/>
</dbReference>
<dbReference type="InterPro" id="IPR030887">
    <property type="entry name" value="Beta-barrel_YaiO"/>
</dbReference>
<evidence type="ECO:0000256" key="1">
    <source>
        <dbReference type="SAM" id="SignalP"/>
    </source>
</evidence>
<dbReference type="RefSeq" id="WP_014202699.1">
    <property type="nucleotide sequence ID" value="NC_016599.1"/>
</dbReference>
<dbReference type="AlphaFoldDB" id="G8R6D0"/>
<protein>
    <recommendedName>
        <fullName evidence="2">YaiO beta-barrel domain-containing protein</fullName>
    </recommendedName>
</protein>
<sequence>MKYLLNISILVLASLALQAQSNFEAFRFMESHSLHQAKLAISQLEDDSLKAISKKQLKLWAVENLQNEVMFKHTHSLVDNSAPWTETRLGVKLKNGDHTSVVSVAQAQRFQQSGNQLDLDHYWEASNSFYFNGNFNLGSNNLFPVWGAGAGIYFTGIKKTELGLGYRYSKFSNTAVQMRIASLTYYPKGMYINVKYFNVKSGNGISHAVMGEARSYLHNGFGYLLLRVAAGTEVDRLANAAGALTSNSIGAGINYRLSPRWSAELTLSAEQQAISENLSRNLTTLNLSLNYHFAK</sequence>
<reference evidence="3 4" key="1">
    <citation type="journal article" date="2012" name="Stand. Genomic Sci.">
        <title>Genome sequence of the orange-pigmented seawater bacterium Owenweeksia hongkongensis type strain (UST20020801(T)).</title>
        <authorList>
            <person name="Riedel T."/>
            <person name="Held B."/>
            <person name="Nolan M."/>
            <person name="Lucas S."/>
            <person name="Lapidus A."/>
            <person name="Tice H."/>
            <person name="Del Rio T.G."/>
            <person name="Cheng J.F."/>
            <person name="Han C."/>
            <person name="Tapia R."/>
            <person name="Goodwin L.A."/>
            <person name="Pitluck S."/>
            <person name="Liolios K."/>
            <person name="Mavromatis K."/>
            <person name="Pagani I."/>
            <person name="Ivanova N."/>
            <person name="Mikhailova N."/>
            <person name="Pati A."/>
            <person name="Chen A."/>
            <person name="Palaniappan K."/>
            <person name="Rohde M."/>
            <person name="Tindall B.J."/>
            <person name="Detter J.C."/>
            <person name="Goker M."/>
            <person name="Woyke T."/>
            <person name="Bristow J."/>
            <person name="Eisen J.A."/>
            <person name="Markowitz V."/>
            <person name="Hugenholtz P."/>
            <person name="Klenk H.P."/>
            <person name="Kyrpides N.C."/>
        </authorList>
    </citation>
    <scope>NUCLEOTIDE SEQUENCE</scope>
    <source>
        <strain evidence="4">DSM 17368 / JCM 12287 / NRRL B-23963</strain>
    </source>
</reference>
<proteinExistence type="predicted"/>
<dbReference type="HOGENOM" id="CLU_942827_0_0_10"/>